<protein>
    <submittedName>
        <fullName evidence="1">Uncharacterized protein</fullName>
    </submittedName>
</protein>
<evidence type="ECO:0000313" key="2">
    <source>
        <dbReference type="Proteomes" id="UP001552427"/>
    </source>
</evidence>
<dbReference type="EMBL" id="JBFARM010000008">
    <property type="protein sequence ID" value="MEV4289295.1"/>
    <property type="molecule type" value="Genomic_DNA"/>
</dbReference>
<organism evidence="1 2">
    <name type="scientific">Nonomuraea bangladeshensis</name>
    <dbReference type="NCBI Taxonomy" id="404385"/>
    <lineage>
        <taxon>Bacteria</taxon>
        <taxon>Bacillati</taxon>
        <taxon>Actinomycetota</taxon>
        <taxon>Actinomycetes</taxon>
        <taxon>Streptosporangiales</taxon>
        <taxon>Streptosporangiaceae</taxon>
        <taxon>Nonomuraea</taxon>
    </lineage>
</organism>
<evidence type="ECO:0000313" key="1">
    <source>
        <dbReference type="EMBL" id="MEV4289295.1"/>
    </source>
</evidence>
<dbReference type="Proteomes" id="UP001552427">
    <property type="component" value="Unassembled WGS sequence"/>
</dbReference>
<reference evidence="1 2" key="1">
    <citation type="submission" date="2024-06" db="EMBL/GenBank/DDBJ databases">
        <title>The Natural Products Discovery Center: Release of the First 8490 Sequenced Strains for Exploring Actinobacteria Biosynthetic Diversity.</title>
        <authorList>
            <person name="Kalkreuter E."/>
            <person name="Kautsar S.A."/>
            <person name="Yang D."/>
            <person name="Bader C.D."/>
            <person name="Teijaro C.N."/>
            <person name="Fluegel L."/>
            <person name="Davis C.M."/>
            <person name="Simpson J.R."/>
            <person name="Lauterbach L."/>
            <person name="Steele A.D."/>
            <person name="Gui C."/>
            <person name="Meng S."/>
            <person name="Li G."/>
            <person name="Viehrig K."/>
            <person name="Ye F."/>
            <person name="Su P."/>
            <person name="Kiefer A.F."/>
            <person name="Nichols A."/>
            <person name="Cepeda A.J."/>
            <person name="Yan W."/>
            <person name="Fan B."/>
            <person name="Jiang Y."/>
            <person name="Adhikari A."/>
            <person name="Zheng C.-J."/>
            <person name="Schuster L."/>
            <person name="Cowan T.M."/>
            <person name="Smanski M.J."/>
            <person name="Chevrette M.G."/>
            <person name="De Carvalho L.P.S."/>
            <person name="Shen B."/>
        </authorList>
    </citation>
    <scope>NUCLEOTIDE SEQUENCE [LARGE SCALE GENOMIC DNA]</scope>
    <source>
        <strain evidence="1 2">NPDC049574</strain>
    </source>
</reference>
<dbReference type="RefSeq" id="WP_364455236.1">
    <property type="nucleotide sequence ID" value="NZ_JBFARM010000008.1"/>
</dbReference>
<sequence>MREQAGAYGDPVLSAFDLDFFDGERRLRTRLGDGWNVRFEHVPPVRGFRWTKGGRGFAGWYWSATTGDLLDGLARDDFDGRCATVFAFTEQTTGVGFDADQLLAENAPVIVLDVPRP</sequence>
<keyword evidence="2" id="KW-1185">Reference proteome</keyword>
<accession>A0ABV3HA24</accession>
<proteinExistence type="predicted"/>
<comment type="caution">
    <text evidence="1">The sequence shown here is derived from an EMBL/GenBank/DDBJ whole genome shotgun (WGS) entry which is preliminary data.</text>
</comment>
<name>A0ABV3HA24_9ACTN</name>
<gene>
    <name evidence="1" type="ORF">AB0K40_27620</name>
</gene>